<keyword evidence="4" id="KW-1185">Reference proteome</keyword>
<dbReference type="AlphaFoldDB" id="A0A974XW52"/>
<dbReference type="KEGG" id="lsf:I8J32_009145"/>
<evidence type="ECO:0000313" key="3">
    <source>
        <dbReference type="EMBL" id="QSX76986.1"/>
    </source>
</evidence>
<feature type="compositionally biased region" description="Low complexity" evidence="1">
    <location>
        <begin position="78"/>
        <end position="103"/>
    </location>
</feature>
<dbReference type="Proteomes" id="UP000639274">
    <property type="component" value="Chromosome"/>
</dbReference>
<feature type="region of interest" description="Disordered" evidence="1">
    <location>
        <begin position="78"/>
        <end position="120"/>
    </location>
</feature>
<name>A0A974XW52_9GAMM</name>
<dbReference type="EMBL" id="CP071518">
    <property type="protein sequence ID" value="QSX76986.1"/>
    <property type="molecule type" value="Genomic_DNA"/>
</dbReference>
<accession>A0A974XW52</accession>
<keyword evidence="2" id="KW-0732">Signal</keyword>
<sequence>MWAAPAAGVCGATTASLAAGADCVVAGAGGAAGGGMAMAVVVAAGRGVRAGAGDWPAVSADACAGVVVTGLTGAGASRIRQSAAPPSATSSAAATPAGMAHRGPGAGGRGRDVDDGGEQVGRGAATALGFGLAQGFQDQRHG</sequence>
<gene>
    <name evidence="3" type="ORF">I8J32_009145</name>
</gene>
<dbReference type="RefSeq" id="WP_207526516.1">
    <property type="nucleotide sequence ID" value="NZ_CP071518.1"/>
</dbReference>
<organism evidence="3 4">
    <name type="scientific">Agrilutibacter solisilvae</name>
    <dbReference type="NCBI Taxonomy" id="2763317"/>
    <lineage>
        <taxon>Bacteria</taxon>
        <taxon>Pseudomonadati</taxon>
        <taxon>Pseudomonadota</taxon>
        <taxon>Gammaproteobacteria</taxon>
        <taxon>Lysobacterales</taxon>
        <taxon>Lysobacteraceae</taxon>
        <taxon>Agrilutibacter</taxon>
    </lineage>
</organism>
<protein>
    <submittedName>
        <fullName evidence="3">Uncharacterized protein</fullName>
    </submittedName>
</protein>
<reference evidence="3 4" key="1">
    <citation type="submission" date="2021-03" db="EMBL/GenBank/DDBJ databases">
        <title>Lysobacter sp. nov. isolated from soil of gangwondo yeongwol, south Korea.</title>
        <authorList>
            <person name="Kim K.R."/>
            <person name="Kim K.H."/>
            <person name="Jeon C.O."/>
        </authorList>
    </citation>
    <scope>NUCLEOTIDE SEQUENCE [LARGE SCALE GENOMIC DNA]</scope>
    <source>
        <strain evidence="3 4">R19</strain>
    </source>
</reference>
<feature type="chain" id="PRO_5037961463" evidence="2">
    <location>
        <begin position="19"/>
        <end position="142"/>
    </location>
</feature>
<evidence type="ECO:0000256" key="2">
    <source>
        <dbReference type="SAM" id="SignalP"/>
    </source>
</evidence>
<proteinExistence type="predicted"/>
<feature type="signal peptide" evidence="2">
    <location>
        <begin position="1"/>
        <end position="18"/>
    </location>
</feature>
<evidence type="ECO:0000256" key="1">
    <source>
        <dbReference type="SAM" id="MobiDB-lite"/>
    </source>
</evidence>
<evidence type="ECO:0000313" key="4">
    <source>
        <dbReference type="Proteomes" id="UP000639274"/>
    </source>
</evidence>